<dbReference type="OrthoDB" id="1107506at2759"/>
<evidence type="ECO:0000256" key="6">
    <source>
        <dbReference type="SAM" id="MobiDB-lite"/>
    </source>
</evidence>
<reference evidence="8" key="1">
    <citation type="submission" date="2017-01" db="EMBL/GenBank/DDBJ databases">
        <title>Comparative genomics of anhydrobiosis in the tardigrade Hypsibius dujardini.</title>
        <authorList>
            <person name="Yoshida Y."/>
            <person name="Koutsovoulos G."/>
            <person name="Laetsch D."/>
            <person name="Stevens L."/>
            <person name="Kumar S."/>
            <person name="Horikawa D."/>
            <person name="Ishino K."/>
            <person name="Komine S."/>
            <person name="Tomita M."/>
            <person name="Blaxter M."/>
            <person name="Arakawa K."/>
        </authorList>
    </citation>
    <scope>NUCLEOTIDE SEQUENCE [LARGE SCALE GENOMIC DNA]</scope>
    <source>
        <strain evidence="8">Z151</strain>
    </source>
</reference>
<name>A0A1W0WE89_HYPEX</name>
<proteinExistence type="predicted"/>
<keyword evidence="2" id="KW-0496">Mitochondrion</keyword>
<dbReference type="SUPFAM" id="SSF47694">
    <property type="entry name" value="Cytochrome c oxidase subunit h"/>
    <property type="match status" value="1"/>
</dbReference>
<dbReference type="GO" id="GO:0045277">
    <property type="term" value="C:respiratory chain complex IV"/>
    <property type="evidence" value="ECO:0007669"/>
    <property type="project" value="InterPro"/>
</dbReference>
<dbReference type="GO" id="GO:0005739">
    <property type="term" value="C:mitochondrion"/>
    <property type="evidence" value="ECO:0007669"/>
    <property type="project" value="UniProtKB-SubCell"/>
</dbReference>
<feature type="compositionally biased region" description="Pro residues" evidence="6">
    <location>
        <begin position="1"/>
        <end position="13"/>
    </location>
</feature>
<dbReference type="PROSITE" id="PS51808">
    <property type="entry name" value="CHCH"/>
    <property type="match status" value="1"/>
</dbReference>
<evidence type="ECO:0000256" key="2">
    <source>
        <dbReference type="ARBA" id="ARBA00023128"/>
    </source>
</evidence>
<keyword evidence="8" id="KW-1185">Reference proteome</keyword>
<dbReference type="Gene3D" id="1.10.10.140">
    <property type="entry name" value="Cytochrome c oxidase, subunit VIb"/>
    <property type="match status" value="1"/>
</dbReference>
<protein>
    <recommendedName>
        <fullName evidence="4">Cytochrome c oxidase subunit 6B1</fullName>
    </recommendedName>
    <alternativeName>
        <fullName evidence="5">Cytochrome c oxidase subunit VIb isoform 1</fullName>
    </alternativeName>
</protein>
<comment type="caution">
    <text evidence="7">The sequence shown here is derived from an EMBL/GenBank/DDBJ whole genome shotgun (WGS) entry which is preliminary data.</text>
</comment>
<dbReference type="Proteomes" id="UP000192578">
    <property type="component" value="Unassembled WGS sequence"/>
</dbReference>
<keyword evidence="3" id="KW-1015">Disulfide bond</keyword>
<dbReference type="InterPro" id="IPR003213">
    <property type="entry name" value="Cyt_c_oxidase_su6B"/>
</dbReference>
<sequence>MFGAPLPPPPPLPSRAKPSQAEPSRAEPTEHLENNFFASFRLSHTAHQKGVKPKFPQCESPSSHFWLISLTASPFRPYFFSTARQREMAPAHEERLVETTETINARLDREFFSPGFDPRFPNMNQAKRCWVNYVDYHRCLKQKGEDYEPCQYFKKVYQAICPNAWTSKFDEQREAGIFPYDFDKDLKAKQHADGGHVDKAHH</sequence>
<dbReference type="PANTHER" id="PTHR11387">
    <property type="entry name" value="CYTOCHROME C OXIDASE SUBUNIT 6B"/>
    <property type="match status" value="1"/>
</dbReference>
<dbReference type="InterPro" id="IPR048280">
    <property type="entry name" value="COX6B-like"/>
</dbReference>
<dbReference type="Pfam" id="PF02297">
    <property type="entry name" value="COX6B"/>
    <property type="match status" value="1"/>
</dbReference>
<dbReference type="FunFam" id="1.10.10.140:FF:000001">
    <property type="entry name" value="Cytochrome c oxidase subunit 6B1"/>
    <property type="match status" value="1"/>
</dbReference>
<evidence type="ECO:0000313" key="8">
    <source>
        <dbReference type="Proteomes" id="UP000192578"/>
    </source>
</evidence>
<comment type="subcellular location">
    <subcellularLocation>
        <location evidence="1">Mitochondrion</location>
    </subcellularLocation>
</comment>
<organism evidence="7 8">
    <name type="scientific">Hypsibius exemplaris</name>
    <name type="common">Freshwater tardigrade</name>
    <dbReference type="NCBI Taxonomy" id="2072580"/>
    <lineage>
        <taxon>Eukaryota</taxon>
        <taxon>Metazoa</taxon>
        <taxon>Ecdysozoa</taxon>
        <taxon>Tardigrada</taxon>
        <taxon>Eutardigrada</taxon>
        <taxon>Parachela</taxon>
        <taxon>Hypsibioidea</taxon>
        <taxon>Hypsibiidae</taxon>
        <taxon>Hypsibius</taxon>
    </lineage>
</organism>
<gene>
    <name evidence="7" type="ORF">BV898_12256</name>
</gene>
<dbReference type="InterPro" id="IPR036549">
    <property type="entry name" value="CX6/COA6-like_sf"/>
</dbReference>
<accession>A0A1W0WE89</accession>
<dbReference type="EMBL" id="MTYJ01000122">
    <property type="protein sequence ID" value="OQV13509.1"/>
    <property type="molecule type" value="Genomic_DNA"/>
</dbReference>
<evidence type="ECO:0000256" key="1">
    <source>
        <dbReference type="ARBA" id="ARBA00004173"/>
    </source>
</evidence>
<dbReference type="CDD" id="cd00926">
    <property type="entry name" value="Cyt_c_Oxidase_VIb"/>
    <property type="match status" value="1"/>
</dbReference>
<evidence type="ECO:0000313" key="7">
    <source>
        <dbReference type="EMBL" id="OQV13509.1"/>
    </source>
</evidence>
<dbReference type="AlphaFoldDB" id="A0A1W0WE89"/>
<evidence type="ECO:0000256" key="3">
    <source>
        <dbReference type="ARBA" id="ARBA00023157"/>
    </source>
</evidence>
<evidence type="ECO:0000256" key="4">
    <source>
        <dbReference type="ARBA" id="ARBA00040060"/>
    </source>
</evidence>
<feature type="region of interest" description="Disordered" evidence="6">
    <location>
        <begin position="1"/>
        <end position="30"/>
    </location>
</feature>
<evidence type="ECO:0000256" key="5">
    <source>
        <dbReference type="ARBA" id="ARBA00042114"/>
    </source>
</evidence>